<gene>
    <name evidence="1" type="ORF">ACAOBT_LOCUS27748</name>
</gene>
<dbReference type="Proteomes" id="UP001152888">
    <property type="component" value="Unassembled WGS sequence"/>
</dbReference>
<sequence length="18" mass="1909">MSTLVVFTIGFSIVSHGN</sequence>
<comment type="caution">
    <text evidence="1">The sequence shown here is derived from an EMBL/GenBank/DDBJ whole genome shotgun (WGS) entry which is preliminary data.</text>
</comment>
<dbReference type="EMBL" id="CAKOFQ010007568">
    <property type="protein sequence ID" value="CAH2004005.1"/>
    <property type="molecule type" value="Genomic_DNA"/>
</dbReference>
<accession>A0A9P0LZ18</accession>
<organism evidence="1 2">
    <name type="scientific">Acanthoscelides obtectus</name>
    <name type="common">Bean weevil</name>
    <name type="synonym">Bruchus obtectus</name>
    <dbReference type="NCBI Taxonomy" id="200917"/>
    <lineage>
        <taxon>Eukaryota</taxon>
        <taxon>Metazoa</taxon>
        <taxon>Ecdysozoa</taxon>
        <taxon>Arthropoda</taxon>
        <taxon>Hexapoda</taxon>
        <taxon>Insecta</taxon>
        <taxon>Pterygota</taxon>
        <taxon>Neoptera</taxon>
        <taxon>Endopterygota</taxon>
        <taxon>Coleoptera</taxon>
        <taxon>Polyphaga</taxon>
        <taxon>Cucujiformia</taxon>
        <taxon>Chrysomeloidea</taxon>
        <taxon>Chrysomelidae</taxon>
        <taxon>Bruchinae</taxon>
        <taxon>Bruchini</taxon>
        <taxon>Acanthoscelides</taxon>
    </lineage>
</organism>
<protein>
    <submittedName>
        <fullName evidence="1">Uncharacterized protein</fullName>
    </submittedName>
</protein>
<proteinExistence type="predicted"/>
<keyword evidence="2" id="KW-1185">Reference proteome</keyword>
<name>A0A9P0LZ18_ACAOB</name>
<reference evidence="1" key="1">
    <citation type="submission" date="2022-03" db="EMBL/GenBank/DDBJ databases">
        <authorList>
            <person name="Sayadi A."/>
        </authorList>
    </citation>
    <scope>NUCLEOTIDE SEQUENCE</scope>
</reference>
<evidence type="ECO:0000313" key="2">
    <source>
        <dbReference type="Proteomes" id="UP001152888"/>
    </source>
</evidence>
<evidence type="ECO:0000313" key="1">
    <source>
        <dbReference type="EMBL" id="CAH2004005.1"/>
    </source>
</evidence>
<dbReference type="AlphaFoldDB" id="A0A9P0LZ18"/>